<evidence type="ECO:0000259" key="1">
    <source>
        <dbReference type="Pfam" id="PF18029"/>
    </source>
</evidence>
<dbReference type="RefSeq" id="WP_146276643.1">
    <property type="nucleotide sequence ID" value="NZ_CP042260.1"/>
</dbReference>
<keyword evidence="4" id="KW-1185">Reference proteome</keyword>
<dbReference type="AlphaFoldDB" id="A0A5B8I3D8"/>
<sequence length="124" mass="14001">MRFRHLTIDCVEPYALAVYWSQLTGWPISEVDVPGDSEVLIEAPAPLPGLLFIRVPEAKSVKNRVHIDWQPTGRSRDDEVERAVSLGASIHEDHRSADGRGWVTLHDPEGNEFCIERSETELAR</sequence>
<dbReference type="InterPro" id="IPR029068">
    <property type="entry name" value="Glyas_Bleomycin-R_OHBP_Dase"/>
</dbReference>
<evidence type="ECO:0000313" key="2">
    <source>
        <dbReference type="EMBL" id="QDY66566.1"/>
    </source>
</evidence>
<evidence type="ECO:0000313" key="5">
    <source>
        <dbReference type="Proteomes" id="UP001060018"/>
    </source>
</evidence>
<feature type="domain" description="Glyoxalase-like" evidence="1">
    <location>
        <begin position="6"/>
        <end position="115"/>
    </location>
</feature>
<dbReference type="Proteomes" id="UP001060018">
    <property type="component" value="Chromosome"/>
</dbReference>
<dbReference type="PANTHER" id="PTHR35908">
    <property type="entry name" value="HYPOTHETICAL FUSION PROTEIN"/>
    <property type="match status" value="1"/>
</dbReference>
<dbReference type="OrthoDB" id="5524593at2"/>
<dbReference type="EMBL" id="CP042260">
    <property type="protein sequence ID" value="QDY66566.1"/>
    <property type="molecule type" value="Genomic_DNA"/>
</dbReference>
<protein>
    <submittedName>
        <fullName evidence="3">VOC family protein</fullName>
    </submittedName>
</protein>
<dbReference type="PANTHER" id="PTHR35908:SF1">
    <property type="entry name" value="CONSERVED PROTEIN"/>
    <property type="match status" value="1"/>
</dbReference>
<dbReference type="Gene3D" id="3.10.180.10">
    <property type="entry name" value="2,3-Dihydroxybiphenyl 1,2-Dioxygenase, domain 1"/>
    <property type="match status" value="1"/>
</dbReference>
<reference evidence="2 4" key="1">
    <citation type="submission" date="2019-07" db="EMBL/GenBank/DDBJ databases">
        <title>Complete Genome Sequence of drought tolerant Plant Growth-Promoting Rhizobacterium Glutamicibacter halophytocola DR408.</title>
        <authorList>
            <person name="Nishu S.D."/>
            <person name="Lee T.K."/>
        </authorList>
    </citation>
    <scope>NUCLEOTIDE SEQUENCE [LARGE SCALE GENOMIC DNA]</scope>
    <source>
        <strain evidence="2 4">DR408</strain>
    </source>
</reference>
<dbReference type="Proteomes" id="UP000320717">
    <property type="component" value="Chromosome"/>
</dbReference>
<proteinExistence type="predicted"/>
<name>A0A5B8I3D8_9MICC</name>
<evidence type="ECO:0000313" key="4">
    <source>
        <dbReference type="Proteomes" id="UP000320717"/>
    </source>
</evidence>
<dbReference type="Pfam" id="PF18029">
    <property type="entry name" value="Glyoxalase_6"/>
    <property type="match status" value="1"/>
</dbReference>
<accession>A0A5B8I3D8</accession>
<reference evidence="3" key="2">
    <citation type="journal article" date="2022" name="Pest Manag. Sci.">
        <title>Glutamicibacter halophytocola-mediated host fitness of potato tuber moth on Solanaceae crops.</title>
        <authorList>
            <person name="Wang W."/>
            <person name="Xiao G."/>
            <person name="Du G."/>
            <person name="Chang L."/>
            <person name="Yang Y."/>
            <person name="Ye J."/>
            <person name="Chen B."/>
        </authorList>
    </citation>
    <scope>NUCLEOTIDE SEQUENCE</scope>
    <source>
        <strain evidence="3">S2</strain>
    </source>
</reference>
<dbReference type="InterPro" id="IPR041581">
    <property type="entry name" value="Glyoxalase_6"/>
</dbReference>
<dbReference type="EMBL" id="CP102487">
    <property type="protein sequence ID" value="UUX58681.1"/>
    <property type="molecule type" value="Genomic_DNA"/>
</dbReference>
<gene>
    <name evidence="2" type="ORF">FQA45_09640</name>
    <name evidence="3" type="ORF">NUH22_15500</name>
</gene>
<evidence type="ECO:0000313" key="3">
    <source>
        <dbReference type="EMBL" id="UUX58681.1"/>
    </source>
</evidence>
<organism evidence="3 5">
    <name type="scientific">Glutamicibacter halophytocola</name>
    <dbReference type="NCBI Taxonomy" id="1933880"/>
    <lineage>
        <taxon>Bacteria</taxon>
        <taxon>Bacillati</taxon>
        <taxon>Actinomycetota</taxon>
        <taxon>Actinomycetes</taxon>
        <taxon>Micrococcales</taxon>
        <taxon>Micrococcaceae</taxon>
        <taxon>Glutamicibacter</taxon>
    </lineage>
</organism>
<dbReference type="SUPFAM" id="SSF54593">
    <property type="entry name" value="Glyoxalase/Bleomycin resistance protein/Dihydroxybiphenyl dioxygenase"/>
    <property type="match status" value="1"/>
</dbReference>